<dbReference type="EMBL" id="JBFOLJ010000001">
    <property type="protein sequence ID" value="KAL2558408.1"/>
    <property type="molecule type" value="Genomic_DNA"/>
</dbReference>
<reference evidence="2" key="1">
    <citation type="submission" date="2024-07" db="EMBL/GenBank/DDBJ databases">
        <title>Two chromosome-level genome assemblies of Korean endemic species Abeliophyllum distichum and Forsythia ovata (Oleaceae).</title>
        <authorList>
            <person name="Jang H."/>
        </authorList>
    </citation>
    <scope>NUCLEOTIDE SEQUENCE [LARGE SCALE GENOMIC DNA]</scope>
</reference>
<protein>
    <submittedName>
        <fullName evidence="1">Protein SCAI-like</fullName>
    </submittedName>
</protein>
<comment type="caution">
    <text evidence="1">The sequence shown here is derived from an EMBL/GenBank/DDBJ whole genome shotgun (WGS) entry which is preliminary data.</text>
</comment>
<organism evidence="1 2">
    <name type="scientific">Forsythia ovata</name>
    <dbReference type="NCBI Taxonomy" id="205694"/>
    <lineage>
        <taxon>Eukaryota</taxon>
        <taxon>Viridiplantae</taxon>
        <taxon>Streptophyta</taxon>
        <taxon>Embryophyta</taxon>
        <taxon>Tracheophyta</taxon>
        <taxon>Spermatophyta</taxon>
        <taxon>Magnoliopsida</taxon>
        <taxon>eudicotyledons</taxon>
        <taxon>Gunneridae</taxon>
        <taxon>Pentapetalae</taxon>
        <taxon>asterids</taxon>
        <taxon>lamiids</taxon>
        <taxon>Lamiales</taxon>
        <taxon>Oleaceae</taxon>
        <taxon>Forsythieae</taxon>
        <taxon>Forsythia</taxon>
    </lineage>
</organism>
<dbReference type="Proteomes" id="UP001604277">
    <property type="component" value="Unassembled WGS sequence"/>
</dbReference>
<proteinExistence type="predicted"/>
<evidence type="ECO:0000313" key="2">
    <source>
        <dbReference type="Proteomes" id="UP001604277"/>
    </source>
</evidence>
<dbReference type="AlphaFoldDB" id="A0ABD1XBZ0"/>
<keyword evidence="2" id="KW-1185">Reference proteome</keyword>
<sequence length="159" mass="18520">MKLTNIVGTCNNQNYPNVIEPNNFLFLQILTIKQQIEKDVDEVGEISFHKIKIGKLDREFLRNAYSLRSSFFPQFQQLDVIRWNRVNQDEVHVYLHYAQCSSGSGEPTALFLSPQRPSFKDPSSTDMAQNGSQLTFFLTVPLRSDFLYIEHHYTVQEEQ</sequence>
<accession>A0ABD1XBZ0</accession>
<evidence type="ECO:0000313" key="1">
    <source>
        <dbReference type="EMBL" id="KAL2558408.1"/>
    </source>
</evidence>
<name>A0ABD1XBZ0_9LAMI</name>
<gene>
    <name evidence="1" type="ORF">Fot_03147</name>
</gene>